<dbReference type="RefSeq" id="WP_193536396.1">
    <property type="nucleotide sequence ID" value="NZ_JADCLJ010000020.1"/>
</dbReference>
<evidence type="ECO:0000313" key="3">
    <source>
        <dbReference type="Proteomes" id="UP001516662"/>
    </source>
</evidence>
<evidence type="ECO:0000313" key="2">
    <source>
        <dbReference type="EMBL" id="MBE4908578.1"/>
    </source>
</evidence>
<proteinExistence type="predicted"/>
<comment type="caution">
    <text evidence="2">The sequence shown here is derived from an EMBL/GenBank/DDBJ whole genome shotgun (WGS) entry which is preliminary data.</text>
</comment>
<feature type="compositionally biased region" description="Polar residues" evidence="1">
    <location>
        <begin position="43"/>
        <end position="57"/>
    </location>
</feature>
<reference evidence="2 3" key="1">
    <citation type="submission" date="2020-10" db="EMBL/GenBank/DDBJ databases">
        <title>Bacillus sp. HD4P25, an endophyte from a halophyte.</title>
        <authorList>
            <person name="Sun J.-Q."/>
        </authorList>
    </citation>
    <scope>NUCLEOTIDE SEQUENCE [LARGE SCALE GENOMIC DNA]</scope>
    <source>
        <strain evidence="2 3">YIM 93174</strain>
    </source>
</reference>
<evidence type="ECO:0000256" key="1">
    <source>
        <dbReference type="SAM" id="MobiDB-lite"/>
    </source>
</evidence>
<name>A0ABR9QJA0_9BACI</name>
<feature type="compositionally biased region" description="Polar residues" evidence="1">
    <location>
        <begin position="90"/>
        <end position="99"/>
    </location>
</feature>
<feature type="compositionally biased region" description="Basic and acidic residues" evidence="1">
    <location>
        <begin position="101"/>
        <end position="112"/>
    </location>
</feature>
<dbReference type="Proteomes" id="UP001516662">
    <property type="component" value="Unassembled WGS sequence"/>
</dbReference>
<feature type="region of interest" description="Disordered" evidence="1">
    <location>
        <begin position="43"/>
        <end position="112"/>
    </location>
</feature>
<keyword evidence="3" id="KW-1185">Reference proteome</keyword>
<evidence type="ECO:0008006" key="4">
    <source>
        <dbReference type="Google" id="ProtNLM"/>
    </source>
</evidence>
<sequence length="273" mass="31367">MNEIKNNSNDKINQFILIMVGDSLNKLFKAIIILFFVSGCTSEEPNRNSVTPFTENNPEGILTENDLSESEIVDEPNNKTDEEVPENLLPSEQPNPNTEMNEEHEFPQQERDSLQKVIPEEEDSLESSVISTHLPFFDFKARWNAISDEQFSNLYISSLEKGTDEGQYRTILVPKLELYVYVKEDYIQTLEMISKDKTVNTTQQMLTGWNQIINILHPNIAIYDVDSFFHKIGVGPNANLSEIKYTRFSHSNIGYEVEPTSVGYTFRAFYQSN</sequence>
<gene>
    <name evidence="2" type="ORF">IMZ08_10970</name>
</gene>
<organism evidence="2 3">
    <name type="scientific">Litchfieldia luteola</name>
    <dbReference type="NCBI Taxonomy" id="682179"/>
    <lineage>
        <taxon>Bacteria</taxon>
        <taxon>Bacillati</taxon>
        <taxon>Bacillota</taxon>
        <taxon>Bacilli</taxon>
        <taxon>Bacillales</taxon>
        <taxon>Bacillaceae</taxon>
        <taxon>Litchfieldia</taxon>
    </lineage>
</organism>
<dbReference type="EMBL" id="JADCLJ010000020">
    <property type="protein sequence ID" value="MBE4908578.1"/>
    <property type="molecule type" value="Genomic_DNA"/>
</dbReference>
<protein>
    <recommendedName>
        <fullName evidence="4">Lipoprotein</fullName>
    </recommendedName>
</protein>
<accession>A0ABR9QJA0</accession>